<proteinExistence type="predicted"/>
<protein>
    <submittedName>
        <fullName evidence="1">Glutathione S-transferase zeta 1</fullName>
    </submittedName>
</protein>
<dbReference type="AlphaFoldDB" id="A0A1A7Z9P5"/>
<dbReference type="EMBL" id="HADY01000834">
    <property type="protein sequence ID" value="SBP39319.1"/>
    <property type="molecule type" value="Transcribed_RNA"/>
</dbReference>
<feature type="non-terminal residue" evidence="1">
    <location>
        <position position="1"/>
    </location>
</feature>
<feature type="non-terminal residue" evidence="1">
    <location>
        <position position="215"/>
    </location>
</feature>
<dbReference type="GO" id="GO:0016740">
    <property type="term" value="F:transferase activity"/>
    <property type="evidence" value="ECO:0007669"/>
    <property type="project" value="UniProtKB-KW"/>
</dbReference>
<reference evidence="1" key="2">
    <citation type="submission" date="2016-06" db="EMBL/GenBank/DDBJ databases">
        <title>The genome of a short-lived fish provides insights into sex chromosome evolution and the genetic control of aging.</title>
        <authorList>
            <person name="Reichwald K."/>
            <person name="Felder M."/>
            <person name="Petzold A."/>
            <person name="Koch P."/>
            <person name="Groth M."/>
            <person name="Platzer M."/>
        </authorList>
    </citation>
    <scope>NUCLEOTIDE SEQUENCE</scope>
    <source>
        <tissue evidence="1">Brain</tissue>
    </source>
</reference>
<accession>A0A1A7Z9P5</accession>
<keyword evidence="1" id="KW-0808">Transferase</keyword>
<reference evidence="1" key="1">
    <citation type="submission" date="2016-05" db="EMBL/GenBank/DDBJ databases">
        <authorList>
            <person name="Lavstsen T."/>
            <person name="Jespersen J.S."/>
        </authorList>
    </citation>
    <scope>NUCLEOTIDE SEQUENCE</scope>
    <source>
        <tissue evidence="1">Brain</tissue>
    </source>
</reference>
<sequence>VCLCRKSHQRKSLASHCWHGNRRTFHGCIFSFPLRGDGFDLCVKLNPLFPVEVRVPSERSSGPSEGEHGQRHRNGYVDSDLAHVHFVSVFACRGTICGEDGGAVAIGVVVDQADGVIEGVCLQNDQHRPEDLFGVAFHLGCDATDDGGAYKVAVLVTFDLYGAAVQEEFSSFVHTALDQTADSLFGLWGDQRPHVCSRLVSCVHPEHLGTLHELR</sequence>
<gene>
    <name evidence="1" type="primary">GSTZ1</name>
</gene>
<organism evidence="1">
    <name type="scientific">Nothobranchius furzeri</name>
    <name type="common">Turquoise killifish</name>
    <dbReference type="NCBI Taxonomy" id="105023"/>
    <lineage>
        <taxon>Eukaryota</taxon>
        <taxon>Metazoa</taxon>
        <taxon>Chordata</taxon>
        <taxon>Craniata</taxon>
        <taxon>Vertebrata</taxon>
        <taxon>Euteleostomi</taxon>
        <taxon>Actinopterygii</taxon>
        <taxon>Neopterygii</taxon>
        <taxon>Teleostei</taxon>
        <taxon>Neoteleostei</taxon>
        <taxon>Acanthomorphata</taxon>
        <taxon>Ovalentaria</taxon>
        <taxon>Atherinomorphae</taxon>
        <taxon>Cyprinodontiformes</taxon>
        <taxon>Nothobranchiidae</taxon>
        <taxon>Nothobranchius</taxon>
    </lineage>
</organism>
<evidence type="ECO:0000313" key="1">
    <source>
        <dbReference type="EMBL" id="SBP39319.1"/>
    </source>
</evidence>
<name>A0A1A7Z9P5_NOTFU</name>